<evidence type="ECO:0000256" key="2">
    <source>
        <dbReference type="ARBA" id="ARBA00022475"/>
    </source>
</evidence>
<keyword evidence="5" id="KW-0472">Membrane</keyword>
<proteinExistence type="predicted"/>
<protein>
    <submittedName>
        <fullName evidence="7">Lysophospholipid acyltransferase family protein</fullName>
    </submittedName>
</protein>
<comment type="caution">
    <text evidence="7">The sequence shown here is derived from an EMBL/GenBank/DDBJ whole genome shotgun (WGS) entry which is preliminary data.</text>
</comment>
<dbReference type="PANTHER" id="PTHR30606:SF10">
    <property type="entry name" value="PHOSPHATIDYLINOSITOL MANNOSIDE ACYLTRANSFERASE"/>
    <property type="match status" value="1"/>
</dbReference>
<dbReference type="Proteomes" id="UP001501175">
    <property type="component" value="Unassembled WGS sequence"/>
</dbReference>
<evidence type="ECO:0000256" key="3">
    <source>
        <dbReference type="ARBA" id="ARBA00022519"/>
    </source>
</evidence>
<comment type="subcellular location">
    <subcellularLocation>
        <location evidence="1">Cell inner membrane</location>
    </subcellularLocation>
</comment>
<evidence type="ECO:0000313" key="7">
    <source>
        <dbReference type="EMBL" id="GAA4470791.1"/>
    </source>
</evidence>
<name>A0ABP8NPW7_9BACT</name>
<dbReference type="PANTHER" id="PTHR30606">
    <property type="entry name" value="LIPID A BIOSYNTHESIS LAUROYL ACYLTRANSFERASE"/>
    <property type="match status" value="1"/>
</dbReference>
<dbReference type="InterPro" id="IPR004960">
    <property type="entry name" value="LipA_acyltrans"/>
</dbReference>
<evidence type="ECO:0000256" key="6">
    <source>
        <dbReference type="ARBA" id="ARBA00023315"/>
    </source>
</evidence>
<sequence>MANALYFLLAYLIRYRRGTIRENMKASFPELTDAAINRLTKQFYRNLTDLIVETLKLPGLPASELAQRVTFHNDEPVRAYLAGGQAIIGMASHQCNWEWIPSASVLNGMPVDSVYKPLKSPFFEKLMHLLRSRFGAYPLPMNKIPREMVARRHMPRIVALVADQVPDQPEHGYWMPFLHRDTPFYPGTERLARSFNLPVFFLETVRIRRGYYKATFYSIAEPPYDTLPNGAILERYRDLLEQSIRHHPADWLWSHKRWKHTKETYEGRIQVKLE</sequence>
<gene>
    <name evidence="7" type="ORF">GCM10023189_60080</name>
</gene>
<evidence type="ECO:0000256" key="1">
    <source>
        <dbReference type="ARBA" id="ARBA00004533"/>
    </source>
</evidence>
<accession>A0ABP8NPW7</accession>
<reference evidence="8" key="1">
    <citation type="journal article" date="2019" name="Int. J. Syst. Evol. Microbiol.">
        <title>The Global Catalogue of Microorganisms (GCM) 10K type strain sequencing project: providing services to taxonomists for standard genome sequencing and annotation.</title>
        <authorList>
            <consortium name="The Broad Institute Genomics Platform"/>
            <consortium name="The Broad Institute Genome Sequencing Center for Infectious Disease"/>
            <person name="Wu L."/>
            <person name="Ma J."/>
        </authorList>
    </citation>
    <scope>NUCLEOTIDE SEQUENCE [LARGE SCALE GENOMIC DNA]</scope>
    <source>
        <strain evidence="8">JCM 17927</strain>
    </source>
</reference>
<keyword evidence="4" id="KW-0808">Transferase</keyword>
<dbReference type="Pfam" id="PF03279">
    <property type="entry name" value="Lip_A_acyltrans"/>
    <property type="match status" value="1"/>
</dbReference>
<dbReference type="EMBL" id="BAABHD010000084">
    <property type="protein sequence ID" value="GAA4470791.1"/>
    <property type="molecule type" value="Genomic_DNA"/>
</dbReference>
<keyword evidence="3" id="KW-0997">Cell inner membrane</keyword>
<dbReference type="CDD" id="cd07984">
    <property type="entry name" value="LPLAT_LABLAT-like"/>
    <property type="match status" value="1"/>
</dbReference>
<organism evidence="7 8">
    <name type="scientific">Nibrella saemangeumensis</name>
    <dbReference type="NCBI Taxonomy" id="1084526"/>
    <lineage>
        <taxon>Bacteria</taxon>
        <taxon>Pseudomonadati</taxon>
        <taxon>Bacteroidota</taxon>
        <taxon>Cytophagia</taxon>
        <taxon>Cytophagales</taxon>
        <taxon>Spirosomataceae</taxon>
        <taxon>Nibrella</taxon>
    </lineage>
</organism>
<keyword evidence="2" id="KW-1003">Cell membrane</keyword>
<dbReference type="GO" id="GO:0016746">
    <property type="term" value="F:acyltransferase activity"/>
    <property type="evidence" value="ECO:0007669"/>
    <property type="project" value="UniProtKB-KW"/>
</dbReference>
<evidence type="ECO:0000313" key="8">
    <source>
        <dbReference type="Proteomes" id="UP001501175"/>
    </source>
</evidence>
<evidence type="ECO:0000256" key="4">
    <source>
        <dbReference type="ARBA" id="ARBA00022679"/>
    </source>
</evidence>
<evidence type="ECO:0000256" key="5">
    <source>
        <dbReference type="ARBA" id="ARBA00023136"/>
    </source>
</evidence>
<keyword evidence="8" id="KW-1185">Reference proteome</keyword>
<keyword evidence="6 7" id="KW-0012">Acyltransferase</keyword>